<protein>
    <submittedName>
        <fullName evidence="2">Phosphoglycerate mutase family protein</fullName>
    </submittedName>
</protein>
<dbReference type="PANTHER" id="PTHR16469">
    <property type="entry name" value="UBIQUITIN-ASSOCIATED AND SH3 DOMAIN-CONTAINING BA-RELATED"/>
    <property type="match status" value="1"/>
</dbReference>
<dbReference type="InterPro" id="IPR051710">
    <property type="entry name" value="Phosphatase_SH3-domain"/>
</dbReference>
<evidence type="ECO:0000256" key="1">
    <source>
        <dbReference type="SAM" id="MobiDB-lite"/>
    </source>
</evidence>
<organism evidence="2 3">
    <name type="scientific">Dictyocaulus viviparus</name>
    <name type="common">Bovine lungworm</name>
    <dbReference type="NCBI Taxonomy" id="29172"/>
    <lineage>
        <taxon>Eukaryota</taxon>
        <taxon>Metazoa</taxon>
        <taxon>Ecdysozoa</taxon>
        <taxon>Nematoda</taxon>
        <taxon>Chromadorea</taxon>
        <taxon>Rhabditida</taxon>
        <taxon>Rhabditina</taxon>
        <taxon>Rhabditomorpha</taxon>
        <taxon>Strongyloidea</taxon>
        <taxon>Metastrongylidae</taxon>
        <taxon>Dictyocaulus</taxon>
    </lineage>
</organism>
<dbReference type="GO" id="GO:0016791">
    <property type="term" value="F:phosphatase activity"/>
    <property type="evidence" value="ECO:0007669"/>
    <property type="project" value="UniProtKB-ARBA"/>
</dbReference>
<dbReference type="Gene3D" id="3.40.50.1240">
    <property type="entry name" value="Phosphoglycerate mutase-like"/>
    <property type="match status" value="1"/>
</dbReference>
<name>A0A0D8Y0Q2_DICVI</name>
<evidence type="ECO:0000313" key="3">
    <source>
        <dbReference type="Proteomes" id="UP000053766"/>
    </source>
</evidence>
<dbReference type="Pfam" id="PF00300">
    <property type="entry name" value="His_Phos_1"/>
    <property type="match status" value="1"/>
</dbReference>
<reference evidence="2 3" key="1">
    <citation type="submission" date="2013-11" db="EMBL/GenBank/DDBJ databases">
        <title>Draft genome of the bovine lungworm Dictyocaulus viviparus.</title>
        <authorList>
            <person name="Mitreva M."/>
        </authorList>
    </citation>
    <scope>NUCLEOTIDE SEQUENCE [LARGE SCALE GENOMIC DNA]</scope>
    <source>
        <strain evidence="2 3">HannoverDv2000</strain>
    </source>
</reference>
<dbReference type="EMBL" id="KN716205">
    <property type="protein sequence ID" value="KJH50453.1"/>
    <property type="molecule type" value="Genomic_DNA"/>
</dbReference>
<dbReference type="STRING" id="29172.A0A0D8Y0Q2"/>
<evidence type="ECO:0000313" key="2">
    <source>
        <dbReference type="EMBL" id="KJH50453.1"/>
    </source>
</evidence>
<feature type="region of interest" description="Disordered" evidence="1">
    <location>
        <begin position="270"/>
        <end position="293"/>
    </location>
</feature>
<keyword evidence="3" id="KW-1185">Reference proteome</keyword>
<reference evidence="3" key="2">
    <citation type="journal article" date="2016" name="Sci. Rep.">
        <title>Dictyocaulus viviparus genome, variome and transcriptome elucidate lungworm biology and support future intervention.</title>
        <authorList>
            <person name="McNulty S.N."/>
            <person name="Strube C."/>
            <person name="Rosa B.A."/>
            <person name="Martin J.C."/>
            <person name="Tyagi R."/>
            <person name="Choi Y.J."/>
            <person name="Wang Q."/>
            <person name="Hallsworth Pepin K."/>
            <person name="Zhang X."/>
            <person name="Ozersky P."/>
            <person name="Wilson R.K."/>
            <person name="Sternberg P.W."/>
            <person name="Gasser R.B."/>
            <person name="Mitreva M."/>
        </authorList>
    </citation>
    <scope>NUCLEOTIDE SEQUENCE [LARGE SCALE GENOMIC DNA]</scope>
    <source>
        <strain evidence="3">HannoverDv2000</strain>
    </source>
</reference>
<gene>
    <name evidence="2" type="ORF">DICVIV_03383</name>
</gene>
<sequence length="293" mass="33466">MVDVKKTSTTSQNVLRAHYKTLRPPNALRGNEVIILRHAETIAEVFPDWIERCKLDTTQLYPFDLNMPVRIPQRPNMKEAYMHDPPLSEVGRIMTQIFARELVVRNAIPRQIYSSPSLASIQTALDIKNFIGNQCGAICVDESLSSNRHDSKYWLTEKDMTRLRYCIGEFCVELQTEKSSLNDIVQDMKNLVATLVQKKKQHYVVLIVTDSLAAQILYDALSGIQSSYNEPLQQLYRKAERTFPPVSSTVFTPSTRNGILVMEPSRNSLRPLTRIGETTRPDFDSEEYVDAKP</sequence>
<dbReference type="InterPro" id="IPR013078">
    <property type="entry name" value="His_Pase_superF_clade-1"/>
</dbReference>
<dbReference type="SUPFAM" id="SSF53254">
    <property type="entry name" value="Phosphoglycerate mutase-like"/>
    <property type="match status" value="1"/>
</dbReference>
<dbReference type="OrthoDB" id="414418at2759"/>
<feature type="compositionally biased region" description="Basic and acidic residues" evidence="1">
    <location>
        <begin position="277"/>
        <end position="293"/>
    </location>
</feature>
<dbReference type="PANTHER" id="PTHR16469:SF23">
    <property type="entry name" value="HISTIDINE KINASE"/>
    <property type="match status" value="1"/>
</dbReference>
<dbReference type="Proteomes" id="UP000053766">
    <property type="component" value="Unassembled WGS sequence"/>
</dbReference>
<accession>A0A0D8Y0Q2</accession>
<dbReference type="AlphaFoldDB" id="A0A0D8Y0Q2"/>
<dbReference type="InterPro" id="IPR029033">
    <property type="entry name" value="His_PPase_superfam"/>
</dbReference>
<proteinExistence type="predicted"/>